<dbReference type="EMBL" id="SHMF01000002">
    <property type="protein sequence ID" value="TAA35283.1"/>
    <property type="molecule type" value="Genomic_DNA"/>
</dbReference>
<accession>A0A4Q8LVI8</accession>
<reference evidence="1 2" key="1">
    <citation type="submission" date="2019-02" db="EMBL/GenBank/DDBJ databases">
        <title>WGS of Pseudoxanthomonas species novum from clinical isolates.</title>
        <authorList>
            <person name="Bernier A.-M."/>
            <person name="Bernard K."/>
            <person name="Vachon A."/>
        </authorList>
    </citation>
    <scope>NUCLEOTIDE SEQUENCE [LARGE SCALE GENOMIC DNA]</scope>
    <source>
        <strain evidence="1 2">NML140781</strain>
    </source>
</reference>
<name>A0A4Q9TJ82_9GAMM</name>
<comment type="caution">
    <text evidence="1">The sequence shown here is derived from an EMBL/GenBank/DDBJ whole genome shotgun (WGS) entry which is preliminary data.</text>
</comment>
<dbReference type="AlphaFoldDB" id="A0A4Q9TJ82"/>
<protein>
    <submittedName>
        <fullName evidence="1">FkbM family methyltransferase</fullName>
    </submittedName>
</protein>
<accession>A0A4Q9TJ82</accession>
<dbReference type="PANTHER" id="PTHR36973">
    <property type="entry name" value="SLL1456 PROTEIN-RELATED"/>
    <property type="match status" value="1"/>
</dbReference>
<dbReference type="NCBIfam" id="TIGR01444">
    <property type="entry name" value="fkbM_fam"/>
    <property type="match status" value="1"/>
</dbReference>
<dbReference type="SUPFAM" id="SSF53335">
    <property type="entry name" value="S-adenosyl-L-methionine-dependent methyltransferases"/>
    <property type="match status" value="1"/>
</dbReference>
<dbReference type="InterPro" id="IPR029063">
    <property type="entry name" value="SAM-dependent_MTases_sf"/>
</dbReference>
<evidence type="ECO:0000313" key="2">
    <source>
        <dbReference type="Proteomes" id="UP000292087"/>
    </source>
</evidence>
<dbReference type="Proteomes" id="UP000292087">
    <property type="component" value="Unassembled WGS sequence"/>
</dbReference>
<dbReference type="RefSeq" id="WP_130523087.1">
    <property type="nucleotide sequence ID" value="NZ_SHLZ01000008.1"/>
</dbReference>
<dbReference type="InterPro" id="IPR006342">
    <property type="entry name" value="FkbM_mtfrase"/>
</dbReference>
<dbReference type="PANTHER" id="PTHR36973:SF4">
    <property type="entry name" value="NODULATION PROTEIN"/>
    <property type="match status" value="1"/>
</dbReference>
<proteinExistence type="predicted"/>
<dbReference type="Gene3D" id="3.40.50.150">
    <property type="entry name" value="Vaccinia Virus protein VP39"/>
    <property type="match status" value="1"/>
</dbReference>
<sequence length="558" mass="62604">MSFISYAQNFEDVMLRRALRHIEVGFYVDVGAQHPEIDSITKAFYEQGWRGINIEPVSDWYRALQEQRPRDINLNVAAGSSAGTVVITEIEGTGLSTAVESLAEAHVQLGFQSKEIRVPVQTVTSICEQYHLSPIHFMKVDVEGFEEEVIRGIDFTQVRPWILVVEATLPNSEIASFAGWEPILVAAGYRFVYFDGLNRFYVAEEHAELIGAFAKPPNNFDDFVLSGTASQPFCQLLNAKVAEREGQVASLASRADELSQRATSLEAALASERERADMAGAEAEQHRLKVTLLEVENRLVAEHLHESERRFESVAGGLRELTQELQVLRGEVEGVKSGASQDRWSDAVVGVVGQFHAATSDLIRRELDESVRWQEQLKAVEIALSQSQSELASVRSDQRRIASERRAALTRVVELEGRLAEVLESNHGWFIRAGQMEREVEKMTASKSWRLTAPLRWSRRVPARVLQSVKRAPWRAVALLRRNPRLWVRASSVIRRWPRLFARFRSAAEARGMLSEPLAISSTIAPSRVVSAGRAAIADSGSSERQRRVEAQLKSRNR</sequence>
<dbReference type="GO" id="GO:0008171">
    <property type="term" value="F:O-methyltransferase activity"/>
    <property type="evidence" value="ECO:0007669"/>
    <property type="project" value="TreeGrafter"/>
</dbReference>
<dbReference type="Pfam" id="PF05050">
    <property type="entry name" value="Methyltransf_21"/>
    <property type="match status" value="1"/>
</dbReference>
<evidence type="ECO:0000313" key="1">
    <source>
        <dbReference type="EMBL" id="TAA35283.1"/>
    </source>
</evidence>
<keyword evidence="1" id="KW-0808">Transferase</keyword>
<gene>
    <name evidence="1" type="ORF">EA656_06150</name>
</gene>
<dbReference type="GO" id="GO:0032259">
    <property type="term" value="P:methylation"/>
    <property type="evidence" value="ECO:0007669"/>
    <property type="project" value="UniProtKB-KW"/>
</dbReference>
<organism evidence="1 2">
    <name type="scientific">Pseudoxanthomonas winnipegensis</name>
    <dbReference type="NCBI Taxonomy" id="2480810"/>
    <lineage>
        <taxon>Bacteria</taxon>
        <taxon>Pseudomonadati</taxon>
        <taxon>Pseudomonadota</taxon>
        <taxon>Gammaproteobacteria</taxon>
        <taxon>Lysobacterales</taxon>
        <taxon>Lysobacteraceae</taxon>
        <taxon>Pseudoxanthomonas</taxon>
    </lineage>
</organism>
<keyword evidence="1" id="KW-0489">Methyltransferase</keyword>
<dbReference type="InterPro" id="IPR053188">
    <property type="entry name" value="FkbM_Methyltransferase"/>
</dbReference>